<comment type="caution">
    <text evidence="3">The sequence shown here is derived from an EMBL/GenBank/DDBJ whole genome shotgun (WGS) entry which is preliminary data.</text>
</comment>
<dbReference type="AlphaFoldDB" id="A0A9P4JQR5"/>
<dbReference type="CDD" id="cd08681">
    <property type="entry name" value="C2_fungal_Inn1p-like"/>
    <property type="match status" value="1"/>
</dbReference>
<sequence length="985" mass="108950">MANKVPTVGAFGGAHTAGIYSDMTVDGPVIGTLVVIMDRAKNLPNRRTMGKQDPYVAARLGKQAEKTKTDKRGGQTPRWDQELRFTVRDSADYHSLKVSVFNDDKKTELIGETWVNLDDVLNPGGGQSDSWHSLNCKGKYAGEIRIELTYYDTRPKPEKMVEKRRKSVGAGEVQSPSVSGPREGTAVKRRPLPSDPTGTSPSPIHTPRTQPRVSGAQSGPRGHPTTPRHHGQDRSQEQTPSHRRRSHNPEQSHSADRRRPVPNASPNAMQPPHHPSSAEYAPQSYSQSQYNDNGVDFSYAAPKPYEVKPIEPLPQHPADAGHLTSSHRDYRSSYAELPHSHSAPVVPTHQPYGHEVVRQDPYSAVPHEQPRQFHHSPDPYDEPYDEPSQQVAPLRLHQSRSRDDGWRANQLQASTSYPELQNQHTPYTAQGRPNSAMQPTVEDEDNDIPPPPPVHRKNAATIPQLIPEPHYQPPSYQGDAPAPLSFSRSRGEQFHAGYDEPLQPYQAASEYHELPSDRRYTHPQPSTSRPVSRDIMVPSPLRQGTIALPTSLIPGYNPQAFDQAEHPEQDNQMSLVPTNRRGSQLYQTSPVYEPHDHQRQLSEPSYQDPPQYEAATAQYQNEQALVYTGTSSYYPHSAPQEPRARSPFQDPAPLIKPRPVSPVETRRSMDNRTSRFPARSTPTRKSVSPRPPPSRDDPGERRLSGVAFSPDDFNVLNPRMSHTSLSGQNSDAKDGLERRNSHVEINDKGQVVTFSGRVIDASDHLPVDSWAPEPEPKGTIKERPVRERIGLNGARDISDVEAARQRERERKERDRIRNAVNATAGVSGSPSSALVSSRRQSSPLYGSNGSPSSALVTARHQYTTSLPRATEPDNYDSSSPGSRNRPQKHDRRPVSSSHTPGESPPYGTSPNRNVLRERSKIGGYGGGSPGYASRPSAPAPPIPAKVPISPGEGIPSEDMALCLELQNIDIGPGSGTRSRRRYGGY</sequence>
<dbReference type="SMART" id="SM00239">
    <property type="entry name" value="C2"/>
    <property type="match status" value="1"/>
</dbReference>
<feature type="compositionally biased region" description="Polar residues" evidence="1">
    <location>
        <begin position="409"/>
        <end position="438"/>
    </location>
</feature>
<dbReference type="Proteomes" id="UP000799536">
    <property type="component" value="Unassembled WGS sequence"/>
</dbReference>
<dbReference type="EMBL" id="ML994001">
    <property type="protein sequence ID" value="KAF2200878.1"/>
    <property type="molecule type" value="Genomic_DNA"/>
</dbReference>
<feature type="compositionally biased region" description="Basic and acidic residues" evidence="1">
    <location>
        <begin position="693"/>
        <end position="703"/>
    </location>
</feature>
<feature type="compositionally biased region" description="Polar residues" evidence="1">
    <location>
        <begin position="720"/>
        <end position="730"/>
    </location>
</feature>
<dbReference type="InterPro" id="IPR035892">
    <property type="entry name" value="C2_domain_sf"/>
</dbReference>
<evidence type="ECO:0000256" key="1">
    <source>
        <dbReference type="SAM" id="MobiDB-lite"/>
    </source>
</evidence>
<reference evidence="3" key="1">
    <citation type="journal article" date="2020" name="Stud. Mycol.">
        <title>101 Dothideomycetes genomes: a test case for predicting lifestyles and emergence of pathogens.</title>
        <authorList>
            <person name="Haridas S."/>
            <person name="Albert R."/>
            <person name="Binder M."/>
            <person name="Bloem J."/>
            <person name="Labutti K."/>
            <person name="Salamov A."/>
            <person name="Andreopoulos B."/>
            <person name="Baker S."/>
            <person name="Barry K."/>
            <person name="Bills G."/>
            <person name="Bluhm B."/>
            <person name="Cannon C."/>
            <person name="Castanera R."/>
            <person name="Culley D."/>
            <person name="Daum C."/>
            <person name="Ezra D."/>
            <person name="Gonzalez J."/>
            <person name="Henrissat B."/>
            <person name="Kuo A."/>
            <person name="Liang C."/>
            <person name="Lipzen A."/>
            <person name="Lutzoni F."/>
            <person name="Magnuson J."/>
            <person name="Mondo S."/>
            <person name="Nolan M."/>
            <person name="Ohm R."/>
            <person name="Pangilinan J."/>
            <person name="Park H.-J."/>
            <person name="Ramirez L."/>
            <person name="Alfaro M."/>
            <person name="Sun H."/>
            <person name="Tritt A."/>
            <person name="Yoshinaga Y."/>
            <person name="Zwiers L.-H."/>
            <person name="Turgeon B."/>
            <person name="Goodwin S."/>
            <person name="Spatafora J."/>
            <person name="Crous P."/>
            <person name="Grigoriev I."/>
        </authorList>
    </citation>
    <scope>NUCLEOTIDE SEQUENCE</scope>
    <source>
        <strain evidence="3">ATCC 74209</strain>
    </source>
</reference>
<feature type="compositionally biased region" description="Low complexity" evidence="1">
    <location>
        <begin position="679"/>
        <end position="688"/>
    </location>
</feature>
<dbReference type="InterPro" id="IPR052981">
    <property type="entry name" value="Ingression_C2_domain"/>
</dbReference>
<feature type="region of interest" description="Disordered" evidence="1">
    <location>
        <begin position="555"/>
        <end position="736"/>
    </location>
</feature>
<feature type="compositionally biased region" description="Polar residues" evidence="1">
    <location>
        <begin position="283"/>
        <end position="292"/>
    </location>
</feature>
<dbReference type="OrthoDB" id="270970at2759"/>
<feature type="compositionally biased region" description="Basic and acidic residues" evidence="1">
    <location>
        <begin position="368"/>
        <end position="378"/>
    </location>
</feature>
<feature type="compositionally biased region" description="Polar residues" evidence="1">
    <location>
        <begin position="570"/>
        <end position="590"/>
    </location>
</feature>
<feature type="compositionally biased region" description="Polar residues" evidence="1">
    <location>
        <begin position="844"/>
        <end position="867"/>
    </location>
</feature>
<dbReference type="PANTHER" id="PTHR47052">
    <property type="entry name" value="CONSERVED SERINE PROLINE-RICH PROTEIN (AFU_ORTHOLOGUE AFUA_2G01790)"/>
    <property type="match status" value="1"/>
</dbReference>
<evidence type="ECO:0000259" key="2">
    <source>
        <dbReference type="PROSITE" id="PS50004"/>
    </source>
</evidence>
<dbReference type="InterPro" id="IPR000008">
    <property type="entry name" value="C2_dom"/>
</dbReference>
<protein>
    <recommendedName>
        <fullName evidence="2">C2 domain-containing protein</fullName>
    </recommendedName>
</protein>
<feature type="compositionally biased region" description="Basic and acidic residues" evidence="1">
    <location>
        <begin position="796"/>
        <end position="817"/>
    </location>
</feature>
<organism evidence="3 4">
    <name type="scientific">Delitschia confertaspora ATCC 74209</name>
    <dbReference type="NCBI Taxonomy" id="1513339"/>
    <lineage>
        <taxon>Eukaryota</taxon>
        <taxon>Fungi</taxon>
        <taxon>Dikarya</taxon>
        <taxon>Ascomycota</taxon>
        <taxon>Pezizomycotina</taxon>
        <taxon>Dothideomycetes</taxon>
        <taxon>Pleosporomycetidae</taxon>
        <taxon>Pleosporales</taxon>
        <taxon>Delitschiaceae</taxon>
        <taxon>Delitschia</taxon>
    </lineage>
</organism>
<feature type="compositionally biased region" description="Basic and acidic residues" evidence="1">
    <location>
        <begin position="664"/>
        <end position="673"/>
    </location>
</feature>
<feature type="compositionally biased region" description="Basic and acidic residues" evidence="1">
    <location>
        <begin position="247"/>
        <end position="259"/>
    </location>
</feature>
<dbReference type="PANTHER" id="PTHR47052:SF3">
    <property type="entry name" value="INGRESSION PROTEIN 1"/>
    <property type="match status" value="1"/>
</dbReference>
<accession>A0A9P4JQR5</accession>
<dbReference type="Pfam" id="PF00168">
    <property type="entry name" value="C2"/>
    <property type="match status" value="1"/>
</dbReference>
<evidence type="ECO:0000313" key="4">
    <source>
        <dbReference type="Proteomes" id="UP000799536"/>
    </source>
</evidence>
<proteinExistence type="predicted"/>
<feature type="compositionally biased region" description="Polar residues" evidence="1">
    <location>
        <begin position="894"/>
        <end position="912"/>
    </location>
</feature>
<keyword evidence="4" id="KW-1185">Reference proteome</keyword>
<feature type="region of interest" description="Disordered" evidence="1">
    <location>
        <begin position="159"/>
        <end position="535"/>
    </location>
</feature>
<evidence type="ECO:0000313" key="3">
    <source>
        <dbReference type="EMBL" id="KAF2200878.1"/>
    </source>
</evidence>
<feature type="compositionally biased region" description="Polar residues" evidence="1">
    <location>
        <begin position="875"/>
        <end position="884"/>
    </location>
</feature>
<feature type="compositionally biased region" description="Basic and acidic residues" evidence="1">
    <location>
        <begin position="774"/>
        <end position="789"/>
    </location>
</feature>
<gene>
    <name evidence="3" type="ORF">GQ43DRAFT_56387</name>
</gene>
<name>A0A9P4JQR5_9PLEO</name>
<dbReference type="SUPFAM" id="SSF49562">
    <property type="entry name" value="C2 domain (Calcium/lipid-binding domain, CaLB)"/>
    <property type="match status" value="1"/>
</dbReference>
<feature type="compositionally biased region" description="Low complexity" evidence="1">
    <location>
        <begin position="824"/>
        <end position="843"/>
    </location>
</feature>
<feature type="compositionally biased region" description="Basic and acidic residues" evidence="1">
    <location>
        <begin position="510"/>
        <end position="520"/>
    </location>
</feature>
<feature type="domain" description="C2" evidence="2">
    <location>
        <begin position="10"/>
        <end position="132"/>
    </location>
</feature>
<dbReference type="InterPro" id="IPR037791">
    <property type="entry name" value="C2_fungal_Inn1"/>
</dbReference>
<feature type="compositionally biased region" description="Polar residues" evidence="1">
    <location>
        <begin position="196"/>
        <end position="217"/>
    </location>
</feature>
<feature type="region of interest" description="Disordered" evidence="1">
    <location>
        <begin position="765"/>
        <end position="953"/>
    </location>
</feature>
<dbReference type="PROSITE" id="PS50004">
    <property type="entry name" value="C2"/>
    <property type="match status" value="1"/>
</dbReference>
<feature type="compositionally biased region" description="Polar residues" evidence="1">
    <location>
        <begin position="617"/>
        <end position="634"/>
    </location>
</feature>
<dbReference type="Gene3D" id="2.60.40.150">
    <property type="entry name" value="C2 domain"/>
    <property type="match status" value="1"/>
</dbReference>